<dbReference type="InterPro" id="IPR013783">
    <property type="entry name" value="Ig-like_fold"/>
</dbReference>
<protein>
    <submittedName>
        <fullName evidence="2">Putative secreted protein</fullName>
    </submittedName>
</protein>
<feature type="transmembrane region" description="Helical" evidence="1">
    <location>
        <begin position="306"/>
        <end position="327"/>
    </location>
</feature>
<reference evidence="2" key="1">
    <citation type="journal article" date="2014" name="PLoS Negl. Trop. Dis.">
        <title>Identification and characterization of seminal fluid proteins in the Asian tiger mosquito, Aedes albopictus.</title>
        <authorList>
            <person name="Boes K.E."/>
            <person name="Ribeiro J.M."/>
            <person name="Wong A."/>
            <person name="Harrington L.C."/>
            <person name="Wolfner M.F."/>
            <person name="Sirot L.K."/>
        </authorList>
    </citation>
    <scope>NUCLEOTIDE SEQUENCE</scope>
    <source>
        <tissue evidence="2">Reproductive organs</tissue>
    </source>
</reference>
<dbReference type="AlphaFoldDB" id="A0A023EPZ3"/>
<accession>A0A023EPZ3</accession>
<feature type="non-terminal residue" evidence="2">
    <location>
        <position position="1"/>
    </location>
</feature>
<dbReference type="EMBL" id="GAPW01002493">
    <property type="protein sequence ID" value="JAC11105.1"/>
    <property type="molecule type" value="mRNA"/>
</dbReference>
<dbReference type="VEuPathDB" id="VectorBase:AALC636_031608"/>
<keyword evidence="1" id="KW-0812">Transmembrane</keyword>
<dbReference type="PANTHER" id="PTHR21261:SF2">
    <property type="entry name" value="GH04238P-RELATED"/>
    <property type="match status" value="1"/>
</dbReference>
<keyword evidence="1" id="KW-0472">Membrane</keyword>
<dbReference type="VEuPathDB" id="VectorBase:AALF025602"/>
<proteinExistence type="evidence at transcript level"/>
<sequence>VKKITVTFTVNSRIECIRGRQWVEKVREQNDQIYGCSGNPVERRTTILVKGKETTIADNMETQRWRSGGSCSRLVYKIGLFLLLVEASHCLQITNLDVPQSYIIQRADEPVEDLVLDCEFEMDEAKSKGFVLKWKHNSLQIYQWIPVTSKPVAFASFKGHIDLDYAFSEDRFQKYRALRLINPAANFTGNYSCSVQTFEENETKTGHLQIIVPEVEFNLTYTRGNNGSVVVSCGVSDIFPKPELALFIDESQTKEVVLSEEQLQGTYDMTLQHILSDDSKDAAISCQLSIPGTNYTKRREKMYHGAAFRANISILQTLVFALVAAVFSSSFRL</sequence>
<organism evidence="2">
    <name type="scientific">Aedes albopictus</name>
    <name type="common">Asian tiger mosquito</name>
    <name type="synonym">Stegomyia albopicta</name>
    <dbReference type="NCBI Taxonomy" id="7160"/>
    <lineage>
        <taxon>Eukaryota</taxon>
        <taxon>Metazoa</taxon>
        <taxon>Ecdysozoa</taxon>
        <taxon>Arthropoda</taxon>
        <taxon>Hexapoda</taxon>
        <taxon>Insecta</taxon>
        <taxon>Pterygota</taxon>
        <taxon>Neoptera</taxon>
        <taxon>Endopterygota</taxon>
        <taxon>Diptera</taxon>
        <taxon>Nematocera</taxon>
        <taxon>Culicoidea</taxon>
        <taxon>Culicidae</taxon>
        <taxon>Culicinae</taxon>
        <taxon>Aedini</taxon>
        <taxon>Aedes</taxon>
        <taxon>Stegomyia</taxon>
    </lineage>
</organism>
<dbReference type="VEuPathDB" id="VectorBase:AALFPA_063809"/>
<name>A0A023EPZ3_AEDAL</name>
<dbReference type="PANTHER" id="PTHR21261">
    <property type="entry name" value="BEAT PROTEIN"/>
    <property type="match status" value="1"/>
</dbReference>
<evidence type="ECO:0000313" key="2">
    <source>
        <dbReference type="EMBL" id="JAC11105.1"/>
    </source>
</evidence>
<dbReference type="Gene3D" id="2.60.40.10">
    <property type="entry name" value="Immunoglobulins"/>
    <property type="match status" value="1"/>
</dbReference>
<evidence type="ECO:0000256" key="1">
    <source>
        <dbReference type="SAM" id="Phobius"/>
    </source>
</evidence>
<keyword evidence="1" id="KW-1133">Transmembrane helix</keyword>